<feature type="region of interest" description="Disordered" evidence="1">
    <location>
        <begin position="30"/>
        <end position="76"/>
    </location>
</feature>
<feature type="compositionally biased region" description="Basic and acidic residues" evidence="1">
    <location>
        <begin position="166"/>
        <end position="179"/>
    </location>
</feature>
<evidence type="ECO:0000256" key="1">
    <source>
        <dbReference type="SAM" id="MobiDB-lite"/>
    </source>
</evidence>
<keyword evidence="3" id="KW-1185">Reference proteome</keyword>
<dbReference type="EMBL" id="VOIH02000007">
    <property type="protein sequence ID" value="KAF3443085.1"/>
    <property type="molecule type" value="Genomic_DNA"/>
</dbReference>
<gene>
    <name evidence="2" type="ORF">FNV43_RR17006</name>
</gene>
<reference evidence="2" key="1">
    <citation type="submission" date="2020-03" db="EMBL/GenBank/DDBJ databases">
        <title>A high-quality chromosome-level genome assembly of a woody plant with both climbing and erect habits, Rhamnella rubrinervis.</title>
        <authorList>
            <person name="Lu Z."/>
            <person name="Yang Y."/>
            <person name="Zhu X."/>
            <person name="Sun Y."/>
        </authorList>
    </citation>
    <scope>NUCLEOTIDE SEQUENCE</scope>
    <source>
        <strain evidence="2">BYM</strain>
        <tissue evidence="2">Leaf</tissue>
    </source>
</reference>
<evidence type="ECO:0000313" key="3">
    <source>
        <dbReference type="Proteomes" id="UP000796880"/>
    </source>
</evidence>
<evidence type="ECO:0000313" key="2">
    <source>
        <dbReference type="EMBL" id="KAF3443085.1"/>
    </source>
</evidence>
<name>A0A8K0GZX2_9ROSA</name>
<sequence>MEDQKYKLQVNMVLESYMEIVQVKKLPAGNKGQGSGIPMPTRRSPRKFSRLPVSTNLNPKPNEIPAANEGSGSVGSIQTRYVDGKIQEESRNVNDTLKQTEVQIGKEGIATGSSILARTSPRDDEQLRRPLDITIKLKEVAVQEDPCNENPNDATPMKTFKKMRRLHEDEEGVNKEDKVPSSSLRTTN</sequence>
<dbReference type="AlphaFoldDB" id="A0A8K0GZX2"/>
<organism evidence="2 3">
    <name type="scientific">Rhamnella rubrinervis</name>
    <dbReference type="NCBI Taxonomy" id="2594499"/>
    <lineage>
        <taxon>Eukaryota</taxon>
        <taxon>Viridiplantae</taxon>
        <taxon>Streptophyta</taxon>
        <taxon>Embryophyta</taxon>
        <taxon>Tracheophyta</taxon>
        <taxon>Spermatophyta</taxon>
        <taxon>Magnoliopsida</taxon>
        <taxon>eudicotyledons</taxon>
        <taxon>Gunneridae</taxon>
        <taxon>Pentapetalae</taxon>
        <taxon>rosids</taxon>
        <taxon>fabids</taxon>
        <taxon>Rosales</taxon>
        <taxon>Rhamnaceae</taxon>
        <taxon>rhamnoid group</taxon>
        <taxon>Rhamneae</taxon>
        <taxon>Rhamnella</taxon>
    </lineage>
</organism>
<dbReference type="Proteomes" id="UP000796880">
    <property type="component" value="Unassembled WGS sequence"/>
</dbReference>
<accession>A0A8K0GZX2</accession>
<protein>
    <submittedName>
        <fullName evidence="2">Uncharacterized protein</fullName>
    </submittedName>
</protein>
<comment type="caution">
    <text evidence="2">The sequence shown here is derived from an EMBL/GenBank/DDBJ whole genome shotgun (WGS) entry which is preliminary data.</text>
</comment>
<proteinExistence type="predicted"/>
<feature type="region of interest" description="Disordered" evidence="1">
    <location>
        <begin position="144"/>
        <end position="188"/>
    </location>
</feature>